<dbReference type="Gene3D" id="1.10.443.10">
    <property type="entry name" value="Intergrase catalytic core"/>
    <property type="match status" value="1"/>
</dbReference>
<dbReference type="EMBL" id="CP036318">
    <property type="protein sequence ID" value="QDV56223.1"/>
    <property type="molecule type" value="Genomic_DNA"/>
</dbReference>
<dbReference type="InterPro" id="IPR013762">
    <property type="entry name" value="Integrase-like_cat_sf"/>
</dbReference>
<keyword evidence="1" id="KW-0233">DNA recombination</keyword>
<proteinExistence type="predicted"/>
<keyword evidence="3" id="KW-1185">Reference proteome</keyword>
<reference evidence="2 3" key="1">
    <citation type="submission" date="2019-02" db="EMBL/GenBank/DDBJ databases">
        <title>Deep-cultivation of Planctomycetes and their phenomic and genomic characterization uncovers novel biology.</title>
        <authorList>
            <person name="Wiegand S."/>
            <person name="Jogler M."/>
            <person name="Boedeker C."/>
            <person name="Pinto D."/>
            <person name="Vollmers J."/>
            <person name="Rivas-Marin E."/>
            <person name="Kohn T."/>
            <person name="Peeters S.H."/>
            <person name="Heuer A."/>
            <person name="Rast P."/>
            <person name="Oberbeckmann S."/>
            <person name="Bunk B."/>
            <person name="Jeske O."/>
            <person name="Meyerdierks A."/>
            <person name="Storesund J.E."/>
            <person name="Kallscheuer N."/>
            <person name="Luecker S."/>
            <person name="Lage O.M."/>
            <person name="Pohl T."/>
            <person name="Merkel B.J."/>
            <person name="Hornburger P."/>
            <person name="Mueller R.-W."/>
            <person name="Bruemmer F."/>
            <person name="Labrenz M."/>
            <person name="Spormann A.M."/>
            <person name="Op den Camp H."/>
            <person name="Overmann J."/>
            <person name="Amann R."/>
            <person name="Jetten M.S.M."/>
            <person name="Mascher T."/>
            <person name="Medema M.H."/>
            <person name="Devos D.P."/>
            <person name="Kaster A.-K."/>
            <person name="Ovreas L."/>
            <person name="Rohde M."/>
            <person name="Galperin M.Y."/>
            <person name="Jogler C."/>
        </authorList>
    </citation>
    <scope>NUCLEOTIDE SEQUENCE [LARGE SCALE GENOMIC DNA]</scope>
    <source>
        <strain evidence="2 3">Mal33</strain>
    </source>
</reference>
<organism evidence="2 3">
    <name type="scientific">Rosistilla oblonga</name>
    <dbReference type="NCBI Taxonomy" id="2527990"/>
    <lineage>
        <taxon>Bacteria</taxon>
        <taxon>Pseudomonadati</taxon>
        <taxon>Planctomycetota</taxon>
        <taxon>Planctomycetia</taxon>
        <taxon>Pirellulales</taxon>
        <taxon>Pirellulaceae</taxon>
        <taxon>Rosistilla</taxon>
    </lineage>
</organism>
<dbReference type="AlphaFoldDB" id="A0A518IT34"/>
<protein>
    <recommendedName>
        <fullName evidence="4">Core-binding (CB) domain-containing protein</fullName>
    </recommendedName>
</protein>
<dbReference type="InterPro" id="IPR011010">
    <property type="entry name" value="DNA_brk_join_enz"/>
</dbReference>
<gene>
    <name evidence="2" type="ORF">Mal33_22050</name>
</gene>
<dbReference type="GO" id="GO:0003677">
    <property type="term" value="F:DNA binding"/>
    <property type="evidence" value="ECO:0007669"/>
    <property type="project" value="InterPro"/>
</dbReference>
<accession>A0A518IT34</accession>
<dbReference type="Proteomes" id="UP000316770">
    <property type="component" value="Chromosome"/>
</dbReference>
<dbReference type="GO" id="GO:0006310">
    <property type="term" value="P:DNA recombination"/>
    <property type="evidence" value="ECO:0007669"/>
    <property type="project" value="UniProtKB-KW"/>
</dbReference>
<evidence type="ECO:0000313" key="3">
    <source>
        <dbReference type="Proteomes" id="UP000316770"/>
    </source>
</evidence>
<evidence type="ECO:0008006" key="4">
    <source>
        <dbReference type="Google" id="ProtNLM"/>
    </source>
</evidence>
<sequence length="557" mass="64033">MSGDTRNSRLPKRNKKGQLAVKVGGRLDYRPFKFPRSVSDKEAEDRITRLKEVYKACGGWNDLSNFVADFVRKGIIPVPLPNRELSIHLGMKWDGWVRWRQLLVSKLPSIPWATLSEAPTSPAILAALRHVTMEQLNEVAETISGLDQKDRPVVAAIPGTLHEALTAYQRYIIESEPTNFDRHGKIRQLINRHQDQPLATLGLDSCQALFNYWRQRAPRHDGKGQYTPKRSREQLAELVRFLEWMHLSEKFGWREPVDFRRLDRSISKETKDRKALKAISIPTFSLSDLASLVRHAGMPEKLWIIWCLNTSHGAAEVGRVQWEDIYLNQDHPWRAEGLKIWEGGDWVGFLRPKTEVLGWWMLWPETVTLVKHWKKHCEANIYHRPVKPDDILICRESGSPLYGTSKNGQSGFRNQFTRLKKCCDRTGFPVANLPPGTLRDQFSDWCGSDQADAIVASVALTHGSPHGTDKLLYKHYSNRPWKKLFEKQQEFREYCRPILNAIEEPTPLPQKLGEFAKMWPTLTGSKMTRVTVAAKSLEVSKATIYRYIERLEEAAQA</sequence>
<dbReference type="SUPFAM" id="SSF56349">
    <property type="entry name" value="DNA breaking-rejoining enzymes"/>
    <property type="match status" value="1"/>
</dbReference>
<name>A0A518IT34_9BACT</name>
<evidence type="ECO:0000256" key="1">
    <source>
        <dbReference type="ARBA" id="ARBA00023172"/>
    </source>
</evidence>
<evidence type="ECO:0000313" key="2">
    <source>
        <dbReference type="EMBL" id="QDV56223.1"/>
    </source>
</evidence>
<dbReference type="GO" id="GO:0015074">
    <property type="term" value="P:DNA integration"/>
    <property type="evidence" value="ECO:0007669"/>
    <property type="project" value="InterPro"/>
</dbReference>